<dbReference type="GO" id="GO:0004674">
    <property type="term" value="F:protein serine/threonine kinase activity"/>
    <property type="evidence" value="ECO:0007669"/>
    <property type="project" value="TreeGrafter"/>
</dbReference>
<evidence type="ECO:0000259" key="4">
    <source>
        <dbReference type="Pfam" id="PF07804"/>
    </source>
</evidence>
<dbReference type="Gene3D" id="1.10.1070.20">
    <property type="match status" value="1"/>
</dbReference>
<comment type="caution">
    <text evidence="6">The sequence shown here is derived from an EMBL/GenBank/DDBJ whole genome shotgun (WGS) entry which is preliminary data.</text>
</comment>
<organism evidence="6 7">
    <name type="scientific">Ectopseudomonas oleovorans</name>
    <name type="common">Pseudomonas oleovorans</name>
    <dbReference type="NCBI Taxonomy" id="301"/>
    <lineage>
        <taxon>Bacteria</taxon>
        <taxon>Pseudomonadati</taxon>
        <taxon>Pseudomonadota</taxon>
        <taxon>Gammaproteobacteria</taxon>
        <taxon>Pseudomonadales</taxon>
        <taxon>Pseudomonadaceae</taxon>
        <taxon>Ectopseudomonas</taxon>
    </lineage>
</organism>
<name>A0A2T5PMY0_ECTOL</name>
<keyword evidence="3" id="KW-0418">Kinase</keyword>
<proteinExistence type="inferred from homology"/>
<dbReference type="AlphaFoldDB" id="A0A2T5PMY0"/>
<gene>
    <name evidence="6" type="ORF">DBO86_10830</name>
</gene>
<dbReference type="InterPro" id="IPR052028">
    <property type="entry name" value="HipA_Ser/Thr_kinase"/>
</dbReference>
<dbReference type="Pfam" id="PF13657">
    <property type="entry name" value="Couple_hipA"/>
    <property type="match status" value="1"/>
</dbReference>
<reference evidence="6 7" key="1">
    <citation type="submission" date="2018-04" db="EMBL/GenBank/DDBJ databases">
        <title>Pseudomonas sp. nov., isolated from mangrove soil.</title>
        <authorList>
            <person name="Chen C."/>
        </authorList>
    </citation>
    <scope>NUCLEOTIDE SEQUENCE [LARGE SCALE GENOMIC DNA]</scope>
    <source>
        <strain evidence="6 7">JCM 14246</strain>
    </source>
</reference>
<dbReference type="CDD" id="cd17793">
    <property type="entry name" value="HipA"/>
    <property type="match status" value="1"/>
</dbReference>
<dbReference type="InterPro" id="IPR012893">
    <property type="entry name" value="HipA-like_C"/>
</dbReference>
<keyword evidence="7" id="KW-1185">Reference proteome</keyword>
<dbReference type="RefSeq" id="WP_108233660.1">
    <property type="nucleotide sequence ID" value="NZ_QASO01000063.1"/>
</dbReference>
<protein>
    <submittedName>
        <fullName evidence="6">Toxin HipA</fullName>
    </submittedName>
</protein>
<evidence type="ECO:0000256" key="2">
    <source>
        <dbReference type="ARBA" id="ARBA00022679"/>
    </source>
</evidence>
<accession>A0A2T5PMY0</accession>
<dbReference type="NCBIfam" id="TIGR03071">
    <property type="entry name" value="couple_hipA"/>
    <property type="match status" value="1"/>
</dbReference>
<feature type="domain" description="HipA N-terminal subdomain 1" evidence="5">
    <location>
        <begin position="5"/>
        <end position="102"/>
    </location>
</feature>
<feature type="domain" description="HipA-like C-terminal" evidence="4">
    <location>
        <begin position="146"/>
        <end position="381"/>
    </location>
</feature>
<evidence type="ECO:0000313" key="7">
    <source>
        <dbReference type="Proteomes" id="UP000244052"/>
    </source>
</evidence>
<dbReference type="Pfam" id="PF07804">
    <property type="entry name" value="HipA_C"/>
    <property type="match status" value="1"/>
</dbReference>
<dbReference type="PANTHER" id="PTHR37419">
    <property type="entry name" value="SERINE/THREONINE-PROTEIN KINASE TOXIN HIPA"/>
    <property type="match status" value="1"/>
</dbReference>
<dbReference type="EMBL" id="QASO01000063">
    <property type="protein sequence ID" value="PTU79052.1"/>
    <property type="molecule type" value="Genomic_DNA"/>
</dbReference>
<dbReference type="Proteomes" id="UP000244052">
    <property type="component" value="Unassembled WGS sequence"/>
</dbReference>
<sequence>MAHELEVWLFADKVGTLSLLDGRLSFCYHASWLATPNAVALSCSLPLQAASFDDIRTRPFFAGLLPEGHLRRLIAQQFQVSRQNDFALLNAIGGECAGAITFLPKDAVPQIGSEGEVLWLDDQRLSAILDELPRRPMLAGQDGLRLSLAGAQDKLPVVFDGQRIGLPLGGYPSTHILKPPIHAVEDSVINEGFCLALARAMKLPTAEARIHKAGDCCFLLVTRYDRQRDAQGNPVRLHQEDFCQALGVVPEMKYQNEGGPDLKACFDLLRRITRPSAPQVLHLLDYVVFNALVGNHDAHAKNFSLLYAPPSSQAAPTLAPLYDVLSTAIYPSLTPKMAMKLGSMYKFSEVQSRHWEQFAEAAGLARAQTRKRILGMAQALPKVSRTLQATPLFAGEPLIEQIVILIEQRAALTTRRLTDGEDSA</sequence>
<dbReference type="PANTHER" id="PTHR37419:SF1">
    <property type="entry name" value="SERINE_THREONINE-PROTEIN KINASE TOXIN HIPA"/>
    <property type="match status" value="1"/>
</dbReference>
<evidence type="ECO:0000313" key="6">
    <source>
        <dbReference type="EMBL" id="PTU79052.1"/>
    </source>
</evidence>
<comment type="similarity">
    <text evidence="1">Belongs to the HipA Ser/Thr kinase family.</text>
</comment>
<evidence type="ECO:0000256" key="1">
    <source>
        <dbReference type="ARBA" id="ARBA00010164"/>
    </source>
</evidence>
<keyword evidence="2" id="KW-0808">Transferase</keyword>
<dbReference type="GO" id="GO:0005829">
    <property type="term" value="C:cytosol"/>
    <property type="evidence" value="ECO:0007669"/>
    <property type="project" value="TreeGrafter"/>
</dbReference>
<evidence type="ECO:0000256" key="3">
    <source>
        <dbReference type="ARBA" id="ARBA00022777"/>
    </source>
</evidence>
<evidence type="ECO:0000259" key="5">
    <source>
        <dbReference type="Pfam" id="PF13657"/>
    </source>
</evidence>
<dbReference type="InterPro" id="IPR017508">
    <property type="entry name" value="HipA_N1"/>
</dbReference>